<feature type="region of interest" description="Disordered" evidence="1">
    <location>
        <begin position="214"/>
        <end position="253"/>
    </location>
</feature>
<sequence>MEDPTPKDPGMERIGKADDCRISERLAHIQLTSFNLHTILGMPEVKGMNAPVLPAMMPRSVTEADKLQVKEDGGLLGSCAPLTDVMEGNGLEKAHNAFAWLENLRERVKTQQQTCEQRAVICDQNEGLGELQGLSRVPSKGRRMSKPTPQKPAKKLRIVVHPPTTEHEEDEIHSAPIVCPSKRTAQLKGETLPIPAERTLRTSASFPGMSKISHMPSGLSNSLQQRSIQQPADMTPSTGELPRKADLEPGSTEHQSHLAPMLTALTSSQALISSTTLPTASTFAPASPPRPYLSPRSHYLPIHQPLHWTSHLSTTLQTWLSHPDTLAVQHPIQELTLTASAQPWAQPSGGARLLSQFEGMVRHKMKFTRILLPFSVSQEFADRDWIILSCTQRPIPAAPVSHTPALRSSTSVLRPRFISPPTSPGLVKHREECAPYFLLAIPVSALRTWSVTYPHSASLAPPMVEPVYPYDSSTAPHAEFSGPKDPAKRPHRTRMLVHSPGIMPLVHGKGTSPTLLMDWVGVVARGQGGGGICQVRSLGPVPGGGGVFGA</sequence>
<keyword evidence="3" id="KW-1185">Reference proteome</keyword>
<organism evidence="2 3">
    <name type="scientific">Cryoendolithus antarcticus</name>
    <dbReference type="NCBI Taxonomy" id="1507870"/>
    <lineage>
        <taxon>Eukaryota</taxon>
        <taxon>Fungi</taxon>
        <taxon>Dikarya</taxon>
        <taxon>Ascomycota</taxon>
        <taxon>Pezizomycotina</taxon>
        <taxon>Dothideomycetes</taxon>
        <taxon>Dothideomycetidae</taxon>
        <taxon>Cladosporiales</taxon>
        <taxon>Cladosporiaceae</taxon>
        <taxon>Cryoendolithus</taxon>
    </lineage>
</organism>
<reference evidence="3" key="1">
    <citation type="submission" date="2017-03" db="EMBL/GenBank/DDBJ databases">
        <title>Genomes of endolithic fungi from Antarctica.</title>
        <authorList>
            <person name="Coleine C."/>
            <person name="Masonjones S."/>
            <person name="Stajich J.E."/>
        </authorList>
    </citation>
    <scope>NUCLEOTIDE SEQUENCE [LARGE SCALE GENOMIC DNA]</scope>
    <source>
        <strain evidence="3">CCFEE 5527</strain>
    </source>
</reference>
<evidence type="ECO:0000313" key="2">
    <source>
        <dbReference type="EMBL" id="OQO10058.1"/>
    </source>
</evidence>
<evidence type="ECO:0000313" key="3">
    <source>
        <dbReference type="Proteomes" id="UP000192596"/>
    </source>
</evidence>
<accession>A0A1V8TFM4</accession>
<dbReference type="Proteomes" id="UP000192596">
    <property type="component" value="Unassembled WGS sequence"/>
</dbReference>
<protein>
    <submittedName>
        <fullName evidence="2">Uncharacterized protein</fullName>
    </submittedName>
</protein>
<name>A0A1V8TFM4_9PEZI</name>
<evidence type="ECO:0000256" key="1">
    <source>
        <dbReference type="SAM" id="MobiDB-lite"/>
    </source>
</evidence>
<dbReference type="AlphaFoldDB" id="A0A1V8TFM4"/>
<proteinExistence type="predicted"/>
<dbReference type="InParanoid" id="A0A1V8TFM4"/>
<dbReference type="EMBL" id="NAJO01000009">
    <property type="protein sequence ID" value="OQO10058.1"/>
    <property type="molecule type" value="Genomic_DNA"/>
</dbReference>
<gene>
    <name evidence="2" type="ORF">B0A48_04414</name>
</gene>
<comment type="caution">
    <text evidence="2">The sequence shown here is derived from an EMBL/GenBank/DDBJ whole genome shotgun (WGS) entry which is preliminary data.</text>
</comment>
<feature type="compositionally biased region" description="Polar residues" evidence="1">
    <location>
        <begin position="218"/>
        <end position="238"/>
    </location>
</feature>